<name>A0A183E6U5_9BILA</name>
<evidence type="ECO:0000313" key="3">
    <source>
        <dbReference type="Proteomes" id="UP000271098"/>
    </source>
</evidence>
<evidence type="ECO:0000256" key="1">
    <source>
        <dbReference type="SAM" id="MobiDB-lite"/>
    </source>
</evidence>
<dbReference type="Proteomes" id="UP000271098">
    <property type="component" value="Unassembled WGS sequence"/>
</dbReference>
<evidence type="ECO:0000313" key="2">
    <source>
        <dbReference type="EMBL" id="VDN28355.1"/>
    </source>
</evidence>
<reference evidence="4" key="1">
    <citation type="submission" date="2016-06" db="UniProtKB">
        <authorList>
            <consortium name="WormBaseParasite"/>
        </authorList>
    </citation>
    <scope>IDENTIFICATION</scope>
</reference>
<feature type="compositionally biased region" description="Basic and acidic residues" evidence="1">
    <location>
        <begin position="99"/>
        <end position="108"/>
    </location>
</feature>
<sequence length="108" mass="11972">MQQQQQQHHRPWKLSQSLLSTLIPQSKGNQCGIAGATLSAAAPAAQPAFPGTIWKKSFQPSSEQEQQQQQQKPNCTCATHIEHLPKHQSSVSTDESPEQECKQHVVVH</sequence>
<keyword evidence="3" id="KW-1185">Reference proteome</keyword>
<protein>
    <submittedName>
        <fullName evidence="2 4">Uncharacterized protein</fullName>
    </submittedName>
</protein>
<dbReference type="WBParaSite" id="GPUH_0001670801-mRNA-1">
    <property type="protein sequence ID" value="GPUH_0001670801-mRNA-1"/>
    <property type="gene ID" value="GPUH_0001670801"/>
</dbReference>
<feature type="region of interest" description="Disordered" evidence="1">
    <location>
        <begin position="51"/>
        <end position="108"/>
    </location>
</feature>
<dbReference type="AlphaFoldDB" id="A0A183E6U5"/>
<gene>
    <name evidence="2" type="ORF">GPUH_LOCUS16686</name>
</gene>
<reference evidence="2 3" key="2">
    <citation type="submission" date="2018-11" db="EMBL/GenBank/DDBJ databases">
        <authorList>
            <consortium name="Pathogen Informatics"/>
        </authorList>
    </citation>
    <scope>NUCLEOTIDE SEQUENCE [LARGE SCALE GENOMIC DNA]</scope>
</reference>
<proteinExistence type="predicted"/>
<accession>A0A183E6U5</accession>
<evidence type="ECO:0000313" key="4">
    <source>
        <dbReference type="WBParaSite" id="GPUH_0001670801-mRNA-1"/>
    </source>
</evidence>
<organism evidence="4">
    <name type="scientific">Gongylonema pulchrum</name>
    <dbReference type="NCBI Taxonomy" id="637853"/>
    <lineage>
        <taxon>Eukaryota</taxon>
        <taxon>Metazoa</taxon>
        <taxon>Ecdysozoa</taxon>
        <taxon>Nematoda</taxon>
        <taxon>Chromadorea</taxon>
        <taxon>Rhabditida</taxon>
        <taxon>Spirurina</taxon>
        <taxon>Spiruromorpha</taxon>
        <taxon>Spiruroidea</taxon>
        <taxon>Gongylonematidae</taxon>
        <taxon>Gongylonema</taxon>
    </lineage>
</organism>
<dbReference type="EMBL" id="UYRT01084102">
    <property type="protein sequence ID" value="VDN28355.1"/>
    <property type="molecule type" value="Genomic_DNA"/>
</dbReference>